<dbReference type="AlphaFoldDB" id="A0A328PIG2"/>
<comment type="caution">
    <text evidence="1">The sequence shown here is derived from an EMBL/GenBank/DDBJ whole genome shotgun (WGS) entry which is preliminary data.</text>
</comment>
<accession>A0A328PIG2</accession>
<dbReference type="InterPro" id="IPR019151">
    <property type="entry name" value="Proteasome_assmbl_chaperone_2"/>
</dbReference>
<dbReference type="SUPFAM" id="SSF159659">
    <property type="entry name" value="Cgl1923-like"/>
    <property type="match status" value="1"/>
</dbReference>
<keyword evidence="2" id="KW-1185">Reference proteome</keyword>
<keyword evidence="1" id="KW-0647">Proteasome</keyword>
<dbReference type="EMBL" id="QLOE01000002">
    <property type="protein sequence ID" value="RAO79655.1"/>
    <property type="molecule type" value="Genomic_DNA"/>
</dbReference>
<dbReference type="RefSeq" id="WP_112093485.1">
    <property type="nucleotide sequence ID" value="NZ_QLOE01000002.1"/>
</dbReference>
<dbReference type="InterPro" id="IPR004425">
    <property type="entry name" value="MJ0106-like"/>
</dbReference>
<proteinExistence type="predicted"/>
<dbReference type="InterPro" id="IPR038389">
    <property type="entry name" value="PSMG2_sf"/>
</dbReference>
<dbReference type="Pfam" id="PF09754">
    <property type="entry name" value="PAC2"/>
    <property type="match status" value="1"/>
</dbReference>
<dbReference type="NCBIfam" id="TIGR00161">
    <property type="entry name" value="proteasome assembly chaperone family protein"/>
    <property type="match status" value="1"/>
</dbReference>
<dbReference type="OrthoDB" id="35908at2157"/>
<reference evidence="1 2" key="1">
    <citation type="submission" date="2018-06" db="EMBL/GenBank/DDBJ databases">
        <title>Draft genome sequence of hyperthermophilic methanogen Methanothermobacter tenebrarum sp. MCM-B 1447.</title>
        <authorList>
            <person name="Pore S.D."/>
            <person name="Dagar S."/>
            <person name="Dhakephalkar P.K."/>
        </authorList>
    </citation>
    <scope>NUCLEOTIDE SEQUENCE [LARGE SCALE GENOMIC DNA]</scope>
    <source>
        <strain evidence="1 2">MCM B 1447</strain>
    </source>
</reference>
<evidence type="ECO:0000313" key="2">
    <source>
        <dbReference type="Proteomes" id="UP000249782"/>
    </source>
</evidence>
<name>A0A328PIG2_9EURY</name>
<organism evidence="1 2">
    <name type="scientific">Methanothermobacter tenebrarum</name>
    <dbReference type="NCBI Taxonomy" id="680118"/>
    <lineage>
        <taxon>Archaea</taxon>
        <taxon>Methanobacteriati</taxon>
        <taxon>Methanobacteriota</taxon>
        <taxon>Methanomada group</taxon>
        <taxon>Methanobacteria</taxon>
        <taxon>Methanobacteriales</taxon>
        <taxon>Methanobacteriaceae</taxon>
        <taxon>Methanothermobacter</taxon>
    </lineage>
</organism>
<dbReference type="Proteomes" id="UP000249782">
    <property type="component" value="Unassembled WGS sequence"/>
</dbReference>
<sequence>MKVETKNESCTIVSEEIENAIVLEGSPGLGLIGNIVGWLLVDDLKMREIGYIDSKYFPPLAVLYRGVAIHPFRIYEGEGLVLFLSDFILPSSVVYDMTNAMVKWMKRNNSKELITFNSVIVRQKSHLVAGAANSKDALKRLGKLDIPILPFGNINGISGTLLTRCAIENIPASCLFGEILTPYPDPRAAAEVVEVLNKMLGLEVDTEPLLEEAQAIESRLKKLAEKVHKTETPTTPTETPIYM</sequence>
<protein>
    <submittedName>
        <fullName evidence="1">Proteasome assembly chaperone family protein</fullName>
    </submittedName>
</protein>
<dbReference type="GO" id="GO:0000502">
    <property type="term" value="C:proteasome complex"/>
    <property type="evidence" value="ECO:0007669"/>
    <property type="project" value="UniProtKB-KW"/>
</dbReference>
<dbReference type="PANTHER" id="PTHR35610:SF8">
    <property type="entry name" value="3-ISOPROPYLMALATE DEHYDRATASE"/>
    <property type="match status" value="1"/>
</dbReference>
<evidence type="ECO:0000313" key="1">
    <source>
        <dbReference type="EMBL" id="RAO79655.1"/>
    </source>
</evidence>
<gene>
    <name evidence="1" type="ORF">DPC56_02510</name>
</gene>
<dbReference type="PANTHER" id="PTHR35610">
    <property type="entry name" value="3-ISOPROPYLMALATE DEHYDRATASE-RELATED"/>
    <property type="match status" value="1"/>
</dbReference>
<dbReference type="Gene3D" id="3.40.50.10900">
    <property type="entry name" value="PAC-like subunit"/>
    <property type="match status" value="1"/>
</dbReference>